<keyword evidence="4" id="KW-1185">Reference proteome</keyword>
<protein>
    <submittedName>
        <fullName evidence="3">Fibronectin type III domain-containing protein</fullName>
    </submittedName>
</protein>
<dbReference type="AlphaFoldDB" id="A0ABD5PTP9"/>
<dbReference type="SMART" id="SM00060">
    <property type="entry name" value="FN3"/>
    <property type="match status" value="4"/>
</dbReference>
<dbReference type="InterPro" id="IPR050964">
    <property type="entry name" value="Striated_Muscle_Regulatory"/>
</dbReference>
<evidence type="ECO:0000313" key="4">
    <source>
        <dbReference type="Proteomes" id="UP001595898"/>
    </source>
</evidence>
<name>A0ABD5PTP9_9EURY</name>
<dbReference type="EMBL" id="JBHSFA010000009">
    <property type="protein sequence ID" value="MFC4543945.1"/>
    <property type="molecule type" value="Genomic_DNA"/>
</dbReference>
<proteinExistence type="predicted"/>
<dbReference type="RefSeq" id="WP_250142031.1">
    <property type="nucleotide sequence ID" value="NZ_JALIQP010000005.1"/>
</dbReference>
<evidence type="ECO:0000256" key="1">
    <source>
        <dbReference type="ARBA" id="ARBA00022737"/>
    </source>
</evidence>
<evidence type="ECO:0000313" key="3">
    <source>
        <dbReference type="EMBL" id="MFC4543945.1"/>
    </source>
</evidence>
<sequence>MTSNVDLTASSPRTFVVLVTVLLAAAAAAGPATAAAAGSAPIAADGDGPDVETAWADRLNETAVVAAANLTDLGDSETATVWLEYRENGTDEPWTTTAPKEAQSPDRFTWDLTGLEQGTTYEFRAVAETDAGTDYGDRQQFVTPYEPPAVTTGDAVDVTETAATLTANVTDLADRPAMDVWFAYSPADADESRWNWAETETQTIESPGVVTEAVTDLEPGTEYEFVVRVRNAEGYEQHYAGDVAQFATASAFAVETGTATDVTATTATLSGEIADFGGNADVTAWLEYAPAGADAWQETAPIAPDSSGVIETGIDGLQPGTEYVFRAAGETADGETDAGDRRTFETPVDPTIETGAVTAVDETSATVAADLTTFGGADAATVSVEYRPAGGVEWAETDAVTATATGTIETTLAGLDADTAYEYRAVVRADGVTDRGTTATVRTDAIEHDPIVTTLAGSENSPPNPHAELAVDWQVADEDGDLAAATVTIENERGATVVRSTHSIGGPGAGGSLGETVKKGAGETYTVTLTVEDAAGNVVTETETIDA</sequence>
<keyword evidence="1" id="KW-0677">Repeat</keyword>
<comment type="caution">
    <text evidence="3">The sequence shown here is derived from an EMBL/GenBank/DDBJ whole genome shotgun (WGS) entry which is preliminary data.</text>
</comment>
<reference evidence="3 4" key="1">
    <citation type="journal article" date="2019" name="Int. J. Syst. Evol. Microbiol.">
        <title>The Global Catalogue of Microorganisms (GCM) 10K type strain sequencing project: providing services to taxonomists for standard genome sequencing and annotation.</title>
        <authorList>
            <consortium name="The Broad Institute Genomics Platform"/>
            <consortium name="The Broad Institute Genome Sequencing Center for Infectious Disease"/>
            <person name="Wu L."/>
            <person name="Ma J."/>
        </authorList>
    </citation>
    <scope>NUCLEOTIDE SEQUENCE [LARGE SCALE GENOMIC DNA]</scope>
    <source>
        <strain evidence="3 4">WLHS5</strain>
    </source>
</reference>
<feature type="domain" description="Fibronectin type-III" evidence="2">
    <location>
        <begin position="48"/>
        <end position="149"/>
    </location>
</feature>
<dbReference type="SUPFAM" id="SSF49265">
    <property type="entry name" value="Fibronectin type III"/>
    <property type="match status" value="2"/>
</dbReference>
<dbReference type="InterPro" id="IPR036116">
    <property type="entry name" value="FN3_sf"/>
</dbReference>
<dbReference type="Gene3D" id="2.60.40.10">
    <property type="entry name" value="Immunoglobulins"/>
    <property type="match status" value="3"/>
</dbReference>
<dbReference type="PANTHER" id="PTHR13817:SF73">
    <property type="entry name" value="FIBRONECTIN TYPE-III DOMAIN-CONTAINING PROTEIN"/>
    <property type="match status" value="1"/>
</dbReference>
<dbReference type="InterPro" id="IPR013783">
    <property type="entry name" value="Ig-like_fold"/>
</dbReference>
<organism evidence="3 4">
    <name type="scientific">Halosolutus amylolyticus</name>
    <dbReference type="NCBI Taxonomy" id="2932267"/>
    <lineage>
        <taxon>Archaea</taxon>
        <taxon>Methanobacteriati</taxon>
        <taxon>Methanobacteriota</taxon>
        <taxon>Stenosarchaea group</taxon>
        <taxon>Halobacteria</taxon>
        <taxon>Halobacteriales</taxon>
        <taxon>Natrialbaceae</taxon>
        <taxon>Halosolutus</taxon>
    </lineage>
</organism>
<accession>A0ABD5PTP9</accession>
<feature type="domain" description="Fibronectin type-III" evidence="2">
    <location>
        <begin position="253"/>
        <end position="349"/>
    </location>
</feature>
<dbReference type="CDD" id="cd00063">
    <property type="entry name" value="FN3"/>
    <property type="match status" value="3"/>
</dbReference>
<dbReference type="PANTHER" id="PTHR13817">
    <property type="entry name" value="TITIN"/>
    <property type="match status" value="1"/>
</dbReference>
<dbReference type="InterPro" id="IPR003961">
    <property type="entry name" value="FN3_dom"/>
</dbReference>
<evidence type="ECO:0000259" key="2">
    <source>
        <dbReference type="PROSITE" id="PS50853"/>
    </source>
</evidence>
<dbReference type="Proteomes" id="UP001595898">
    <property type="component" value="Unassembled WGS sequence"/>
</dbReference>
<dbReference type="PROSITE" id="PS50853">
    <property type="entry name" value="FN3"/>
    <property type="match status" value="2"/>
</dbReference>
<gene>
    <name evidence="3" type="ORF">ACFO5R_18620</name>
</gene>